<feature type="compositionally biased region" description="Basic and acidic residues" evidence="1">
    <location>
        <begin position="36"/>
        <end position="50"/>
    </location>
</feature>
<dbReference type="Gene3D" id="3.90.79.10">
    <property type="entry name" value="Nucleoside Triphosphate Pyrophosphohydrolase"/>
    <property type="match status" value="1"/>
</dbReference>
<evidence type="ECO:0000256" key="1">
    <source>
        <dbReference type="SAM" id="MobiDB-lite"/>
    </source>
</evidence>
<dbReference type="SUPFAM" id="SSF55811">
    <property type="entry name" value="Nudix"/>
    <property type="match status" value="1"/>
</dbReference>
<dbReference type="EMBL" id="JBHUDC010000007">
    <property type="protein sequence ID" value="MFD1514222.1"/>
    <property type="molecule type" value="Genomic_DNA"/>
</dbReference>
<name>A0ABD6AWT8_9EURY</name>
<feature type="compositionally biased region" description="Low complexity" evidence="1">
    <location>
        <begin position="7"/>
        <end position="18"/>
    </location>
</feature>
<protein>
    <recommendedName>
        <fullName evidence="4">NUDIX hydrolase</fullName>
    </recommendedName>
</protein>
<keyword evidence="3" id="KW-1185">Reference proteome</keyword>
<organism evidence="2 3">
    <name type="scientific">Halomarina rubra</name>
    <dbReference type="NCBI Taxonomy" id="2071873"/>
    <lineage>
        <taxon>Archaea</taxon>
        <taxon>Methanobacteriati</taxon>
        <taxon>Methanobacteriota</taxon>
        <taxon>Stenosarchaea group</taxon>
        <taxon>Halobacteria</taxon>
        <taxon>Halobacteriales</taxon>
        <taxon>Natronomonadaceae</taxon>
        <taxon>Halomarina</taxon>
    </lineage>
</organism>
<accession>A0ABD6AWT8</accession>
<sequence>MTRDPISTEPTSEPATEPATEEPPREPTDPFTSLDGLRDHERVAHERTERAFPDESFENLRRRYDAIAGVYQVGLTTPDGAVLLVGDDDWALPGGEVLAGEEWRAVARGELERLFGVEVALGGVLRLLDGEFTREGDAADRFVAPCVFFGASLQDPDDAFVTHPTFADDLDHPLYGDGSGFDIGWFDTVPDDANPNHVDDIESFLG</sequence>
<dbReference type="Proteomes" id="UP001597187">
    <property type="component" value="Unassembled WGS sequence"/>
</dbReference>
<feature type="region of interest" description="Disordered" evidence="1">
    <location>
        <begin position="1"/>
        <end position="50"/>
    </location>
</feature>
<evidence type="ECO:0000313" key="3">
    <source>
        <dbReference type="Proteomes" id="UP001597187"/>
    </source>
</evidence>
<evidence type="ECO:0008006" key="4">
    <source>
        <dbReference type="Google" id="ProtNLM"/>
    </source>
</evidence>
<reference evidence="2 3" key="1">
    <citation type="journal article" date="2019" name="Int. J. Syst. Evol. Microbiol.">
        <title>The Global Catalogue of Microorganisms (GCM) 10K type strain sequencing project: providing services to taxonomists for standard genome sequencing and annotation.</title>
        <authorList>
            <consortium name="The Broad Institute Genomics Platform"/>
            <consortium name="The Broad Institute Genome Sequencing Center for Infectious Disease"/>
            <person name="Wu L."/>
            <person name="Ma J."/>
        </authorList>
    </citation>
    <scope>NUCLEOTIDE SEQUENCE [LARGE SCALE GENOMIC DNA]</scope>
    <source>
        <strain evidence="2 3">CGMCC 1.12563</strain>
    </source>
</reference>
<comment type="caution">
    <text evidence="2">The sequence shown here is derived from an EMBL/GenBank/DDBJ whole genome shotgun (WGS) entry which is preliminary data.</text>
</comment>
<dbReference type="RefSeq" id="WP_250874194.1">
    <property type="nucleotide sequence ID" value="NZ_JALXFV010000007.1"/>
</dbReference>
<dbReference type="AlphaFoldDB" id="A0ABD6AWT8"/>
<dbReference type="InterPro" id="IPR015797">
    <property type="entry name" value="NUDIX_hydrolase-like_dom_sf"/>
</dbReference>
<proteinExistence type="predicted"/>
<gene>
    <name evidence="2" type="ORF">ACFSBT_13140</name>
</gene>
<evidence type="ECO:0000313" key="2">
    <source>
        <dbReference type="EMBL" id="MFD1514222.1"/>
    </source>
</evidence>